<feature type="transmembrane region" description="Helical" evidence="1">
    <location>
        <begin position="168"/>
        <end position="186"/>
    </location>
</feature>
<evidence type="ECO:0000313" key="2">
    <source>
        <dbReference type="EMBL" id="MBB5779414.1"/>
    </source>
</evidence>
<name>A0A7W9LD52_9ACTN</name>
<evidence type="ECO:0000256" key="1">
    <source>
        <dbReference type="SAM" id="Phobius"/>
    </source>
</evidence>
<reference evidence="2 3" key="1">
    <citation type="submission" date="2020-08" db="EMBL/GenBank/DDBJ databases">
        <title>Sequencing the genomes of 1000 actinobacteria strains.</title>
        <authorList>
            <person name="Klenk H.-P."/>
        </authorList>
    </citation>
    <scope>NUCLEOTIDE SEQUENCE [LARGE SCALE GENOMIC DNA]</scope>
    <source>
        <strain evidence="2 3">DSM 45507</strain>
    </source>
</reference>
<keyword evidence="3" id="KW-1185">Reference proteome</keyword>
<dbReference type="EMBL" id="JACHMB010000001">
    <property type="protein sequence ID" value="MBB5779414.1"/>
    <property type="molecule type" value="Genomic_DNA"/>
</dbReference>
<organism evidence="2 3">
    <name type="scientific">Nonomuraea jabiensis</name>
    <dbReference type="NCBI Taxonomy" id="882448"/>
    <lineage>
        <taxon>Bacteria</taxon>
        <taxon>Bacillati</taxon>
        <taxon>Actinomycetota</taxon>
        <taxon>Actinomycetes</taxon>
        <taxon>Streptosporangiales</taxon>
        <taxon>Streptosporangiaceae</taxon>
        <taxon>Nonomuraea</taxon>
    </lineage>
</organism>
<dbReference type="AlphaFoldDB" id="A0A7W9LD52"/>
<feature type="transmembrane region" description="Helical" evidence="1">
    <location>
        <begin position="141"/>
        <end position="161"/>
    </location>
</feature>
<accession>A0A7W9LD52</accession>
<dbReference type="Proteomes" id="UP000579153">
    <property type="component" value="Unassembled WGS sequence"/>
</dbReference>
<feature type="transmembrane region" description="Helical" evidence="1">
    <location>
        <begin position="192"/>
        <end position="211"/>
    </location>
</feature>
<evidence type="ECO:0000313" key="3">
    <source>
        <dbReference type="Proteomes" id="UP000579153"/>
    </source>
</evidence>
<keyword evidence="1" id="KW-0812">Transmembrane</keyword>
<evidence type="ECO:0008006" key="4">
    <source>
        <dbReference type="Google" id="ProtNLM"/>
    </source>
</evidence>
<gene>
    <name evidence="2" type="ORF">HD596_006170</name>
</gene>
<feature type="transmembrane region" description="Helical" evidence="1">
    <location>
        <begin position="58"/>
        <end position="77"/>
    </location>
</feature>
<keyword evidence="1" id="KW-1133">Transmembrane helix</keyword>
<keyword evidence="1" id="KW-0472">Membrane</keyword>
<protein>
    <recommendedName>
        <fullName evidence="4">DUF4386 family protein</fullName>
    </recommendedName>
</protein>
<feature type="transmembrane region" description="Helical" evidence="1">
    <location>
        <begin position="17"/>
        <end position="38"/>
    </location>
</feature>
<proteinExistence type="predicted"/>
<comment type="caution">
    <text evidence="2">The sequence shown here is derived from an EMBL/GenBank/DDBJ whole genome shotgun (WGS) entry which is preliminary data.</text>
</comment>
<sequence>MTTVETAPSTAGFTRNAMIACAAISPLTVALSLLLAPFDATAEGEPYIRAIVANLGAYALWSWVGALGAATLIPAIFAVSKVARSGRPVLGLVGMILAFCLALPYGLTSDDTIYAAAKAGLDVPTTNRLVTELSEGTPTSILGFTFFLSLLGFVLLGVAALRSAAPKWAAIAMIVAPLLIPMPWFAGLPAAAGGVAWLVFTAAATGIALALPAR</sequence>
<feature type="transmembrane region" description="Helical" evidence="1">
    <location>
        <begin position="89"/>
        <end position="107"/>
    </location>
</feature>
<dbReference type="RefSeq" id="WP_185072722.1">
    <property type="nucleotide sequence ID" value="NZ_JACHMB010000001.1"/>
</dbReference>